<proteinExistence type="inferred from homology"/>
<keyword evidence="5" id="KW-0539">Nucleus</keyword>
<organism evidence="7 8">
    <name type="scientific">Tuber borchii</name>
    <name type="common">White truffle</name>
    <dbReference type="NCBI Taxonomy" id="42251"/>
    <lineage>
        <taxon>Eukaryota</taxon>
        <taxon>Fungi</taxon>
        <taxon>Dikarya</taxon>
        <taxon>Ascomycota</taxon>
        <taxon>Pezizomycotina</taxon>
        <taxon>Pezizomycetes</taxon>
        <taxon>Pezizales</taxon>
        <taxon>Tuberaceae</taxon>
        <taxon>Tuber</taxon>
    </lineage>
</organism>
<sequence length="799" mass="89340">MPDTSLPQSPQLDHQQPQKTAASLPSSLKESIAASTSPTSLPSSPTTVKSASGGAGGDAPDQKPSQLKNKGKAVQDPTDSDSSEVKSLKRRPSTSALLLDQYITRDHLHAAAIFSQAEASNNLIRSKRREVEYYQQLRRERQVNPGAVFGYGYQGYGNGFTDGKSRILYPCQRKRPGGRKARELRLTRSQLQTQADIVESLVPVRLDIDYEKIKLRDTFTWNMHDRSIPLELFAEQLVEDFHLPLAPALVQMVASSIREQVTDYHPHVFFADDPLDPTLPYTAYKNDDMRVLIKLNITIGQHTLVDQFEWDINNPLNSPEEFAQLLTRELSLSGEFTTAIAHSIREQAQLFTKSLFLTGHPFDGRPIEDEDIRTAMLPSPLSNLFRPAGHAKEYTPLLYELSDTEMDRAEKSLSREARRKRRVNRRGGPSLPDLKEVPKTHRSQIVSSVLPGAVQEVSQLKKTMTSKTVRDGESDDDSSESDMEDVPIEKAIPGYANMTKRQRIAAQNQLRASTGRSQTPEVASTQRDHGHHHRGEHHHTPSHLARASTPSFSRRPGFPDSMLVKLKIRKEKLRDALARAEEREARKQQGEAQARAQAQQKQPTPQPPAQQRPQQEQGQSSQSSPMPPPQTPTPAPKAASTPAVISTPAQSTPTPAQRPEAGTAPHLLVPLAKREAVRLTSSLFLMEQPPPEWLSTAIAELHVSHPADRFEIMMRHTAYDPLTDSPLPPHSTNPNAKYKYSPRIRCHDCPGKLYTPGPSQSIENFLTHLKNRGHSRLAGWNRERVEQRVKLQSKSTERS</sequence>
<evidence type="ECO:0000256" key="1">
    <source>
        <dbReference type="ARBA" id="ARBA00004123"/>
    </source>
</evidence>
<name>A0A2T6ZYR5_TUBBO</name>
<dbReference type="EMBL" id="NESQ01000061">
    <property type="protein sequence ID" value="PUU80616.1"/>
    <property type="molecule type" value="Genomic_DNA"/>
</dbReference>
<feature type="compositionally biased region" description="Basic residues" evidence="6">
    <location>
        <begin position="529"/>
        <end position="541"/>
    </location>
</feature>
<evidence type="ECO:0000313" key="8">
    <source>
        <dbReference type="Proteomes" id="UP000244722"/>
    </source>
</evidence>
<evidence type="ECO:0000256" key="5">
    <source>
        <dbReference type="ARBA" id="ARBA00023242"/>
    </source>
</evidence>
<gene>
    <name evidence="7" type="ORF">B9Z19DRAFT_1063333</name>
</gene>
<comment type="caution">
    <text evidence="7">The sequence shown here is derived from an EMBL/GenBank/DDBJ whole genome shotgun (WGS) entry which is preliminary data.</text>
</comment>
<evidence type="ECO:0000256" key="6">
    <source>
        <dbReference type="SAM" id="MobiDB-lite"/>
    </source>
</evidence>
<feature type="compositionally biased region" description="Polar residues" evidence="6">
    <location>
        <begin position="505"/>
        <end position="525"/>
    </location>
</feature>
<feature type="compositionally biased region" description="Polar residues" evidence="6">
    <location>
        <begin position="456"/>
        <end position="467"/>
    </location>
</feature>
<accession>A0A2T6ZYR5</accession>
<dbReference type="AlphaFoldDB" id="A0A2T6ZYR5"/>
<dbReference type="GO" id="GO:0000228">
    <property type="term" value="C:nuclear chromosome"/>
    <property type="evidence" value="ECO:0007669"/>
    <property type="project" value="InterPro"/>
</dbReference>
<feature type="compositionally biased region" description="Low complexity" evidence="6">
    <location>
        <begin position="611"/>
        <end position="624"/>
    </location>
</feature>
<dbReference type="GO" id="GO:0006338">
    <property type="term" value="P:chromatin remodeling"/>
    <property type="evidence" value="ECO:0007669"/>
    <property type="project" value="InterPro"/>
</dbReference>
<evidence type="ECO:0008006" key="9">
    <source>
        <dbReference type="Google" id="ProtNLM"/>
    </source>
</evidence>
<feature type="compositionally biased region" description="Basic and acidic residues" evidence="6">
    <location>
        <begin position="580"/>
        <end position="589"/>
    </location>
</feature>
<comment type="subcellular location">
    <subcellularLocation>
        <location evidence="1">Nucleus</location>
    </subcellularLocation>
</comment>
<evidence type="ECO:0000313" key="7">
    <source>
        <dbReference type="EMBL" id="PUU80616.1"/>
    </source>
</evidence>
<dbReference type="PANTHER" id="PTHR10019">
    <property type="entry name" value="SNF5"/>
    <property type="match status" value="1"/>
</dbReference>
<feature type="region of interest" description="Disordered" evidence="6">
    <location>
        <begin position="406"/>
        <end position="559"/>
    </location>
</feature>
<dbReference type="Pfam" id="PF04855">
    <property type="entry name" value="SNF5"/>
    <property type="match status" value="1"/>
</dbReference>
<dbReference type="STRING" id="42251.A0A2T6ZYR5"/>
<feature type="compositionally biased region" description="Polar residues" evidence="6">
    <location>
        <begin position="1"/>
        <end position="29"/>
    </location>
</feature>
<evidence type="ECO:0000256" key="3">
    <source>
        <dbReference type="ARBA" id="ARBA00023015"/>
    </source>
</evidence>
<feature type="compositionally biased region" description="Acidic residues" evidence="6">
    <location>
        <begin position="473"/>
        <end position="486"/>
    </location>
</feature>
<feature type="region of interest" description="Disordered" evidence="6">
    <location>
        <begin position="1"/>
        <end position="91"/>
    </location>
</feature>
<protein>
    <recommendedName>
        <fullName evidence="9">SNF5-domain-containing protein</fullName>
    </recommendedName>
</protein>
<keyword evidence="4" id="KW-0804">Transcription</keyword>
<feature type="compositionally biased region" description="Pro residues" evidence="6">
    <location>
        <begin position="625"/>
        <end position="635"/>
    </location>
</feature>
<comment type="similarity">
    <text evidence="2">Belongs to the SNF5 family.</text>
</comment>
<evidence type="ECO:0000256" key="4">
    <source>
        <dbReference type="ARBA" id="ARBA00023163"/>
    </source>
</evidence>
<feature type="compositionally biased region" description="Low complexity" evidence="6">
    <location>
        <begin position="35"/>
        <end position="52"/>
    </location>
</feature>
<feature type="compositionally biased region" description="Basic and acidic residues" evidence="6">
    <location>
        <begin position="406"/>
        <end position="416"/>
    </location>
</feature>
<reference evidence="7 8" key="1">
    <citation type="submission" date="2017-04" db="EMBL/GenBank/DDBJ databases">
        <title>Draft genome sequence of Tuber borchii Vittad., a whitish edible truffle.</title>
        <authorList>
            <consortium name="DOE Joint Genome Institute"/>
            <person name="Murat C."/>
            <person name="Kuo A."/>
            <person name="Barry K.W."/>
            <person name="Clum A."/>
            <person name="Dockter R.B."/>
            <person name="Fauchery L."/>
            <person name="Iotti M."/>
            <person name="Kohler A."/>
            <person name="Labutti K."/>
            <person name="Lindquist E.A."/>
            <person name="Lipzen A."/>
            <person name="Ohm R.A."/>
            <person name="Wang M."/>
            <person name="Grigoriev I.V."/>
            <person name="Zambonelli A."/>
            <person name="Martin F.M."/>
        </authorList>
    </citation>
    <scope>NUCLEOTIDE SEQUENCE [LARGE SCALE GENOMIC DNA]</scope>
    <source>
        <strain evidence="7 8">Tbo3840</strain>
    </source>
</reference>
<evidence type="ECO:0000256" key="2">
    <source>
        <dbReference type="ARBA" id="ARBA00010239"/>
    </source>
</evidence>
<keyword evidence="3" id="KW-0805">Transcription regulation</keyword>
<dbReference type="Proteomes" id="UP000244722">
    <property type="component" value="Unassembled WGS sequence"/>
</dbReference>
<dbReference type="InterPro" id="IPR006939">
    <property type="entry name" value="SNF5"/>
</dbReference>
<dbReference type="OrthoDB" id="515064at2759"/>
<feature type="compositionally biased region" description="Low complexity" evidence="6">
    <location>
        <begin position="590"/>
        <end position="603"/>
    </location>
</feature>
<keyword evidence="8" id="KW-1185">Reference proteome</keyword>
<feature type="region of interest" description="Disordered" evidence="6">
    <location>
        <begin position="580"/>
        <end position="666"/>
    </location>
</feature>